<feature type="domain" description="AMP-dependent synthetase/ligase" evidence="2">
    <location>
        <begin position="23"/>
        <end position="403"/>
    </location>
</feature>
<protein>
    <submittedName>
        <fullName evidence="4">Fatty acid--CoA ligase</fullName>
    </submittedName>
</protein>
<dbReference type="Proteomes" id="UP001528912">
    <property type="component" value="Unassembled WGS sequence"/>
</dbReference>
<dbReference type="InterPro" id="IPR025110">
    <property type="entry name" value="AMP-bd_C"/>
</dbReference>
<evidence type="ECO:0000259" key="3">
    <source>
        <dbReference type="Pfam" id="PF13193"/>
    </source>
</evidence>
<dbReference type="PROSITE" id="PS00455">
    <property type="entry name" value="AMP_BINDING"/>
    <property type="match status" value="1"/>
</dbReference>
<proteinExistence type="predicted"/>
<dbReference type="InterPro" id="IPR000873">
    <property type="entry name" value="AMP-dep_synth/lig_dom"/>
</dbReference>
<dbReference type="PANTHER" id="PTHR43767">
    <property type="entry name" value="LONG-CHAIN-FATTY-ACID--COA LIGASE"/>
    <property type="match status" value="1"/>
</dbReference>
<dbReference type="EMBL" id="JAROAV010000028">
    <property type="protein sequence ID" value="MDF8264886.1"/>
    <property type="molecule type" value="Genomic_DNA"/>
</dbReference>
<dbReference type="PANTHER" id="PTHR43767:SF11">
    <property type="entry name" value="MEDIUM-CHAIN-FATTY-ACID--COA LIGASE"/>
    <property type="match status" value="1"/>
</dbReference>
<dbReference type="InterPro" id="IPR020845">
    <property type="entry name" value="AMP-binding_CS"/>
</dbReference>
<keyword evidence="4" id="KW-0436">Ligase</keyword>
<gene>
    <name evidence="4" type="ORF">P4R38_11575</name>
</gene>
<evidence type="ECO:0000313" key="5">
    <source>
        <dbReference type="Proteomes" id="UP001528912"/>
    </source>
</evidence>
<sequence length="556" mass="60847">MKSTMQTTPLLISSLLRFGTTAHADSEVVTWTEDGGRRTTYREVGAQSAQLANALRGLGITGDQRVGTFMWNNAEHLVTYLAVPSMGAVLHAINIRLFPEQLVYVARHGGAQVIIVDSSLAEPFSRVLQALPDVRHVIVNGPVPQEVRAALEAPDHVEQVHDWSELLADQPTTFDWPQDIDENDASSMCYTSGTTGNPKGVVYSHRSNYLHATGVSATLGFSEADRLLIVVPLFHANAWGYPYAAMITGSTLIMPDRFLQPAPLAQMIEQEKITGGAGVPTIWNGLLQHLDAEKPDVSSCRMLMVGGAAAPPSLMKAFHDRYGIDIVHGWGMTETSPVGSLALPPTRVEPGSDEYWRFKASQGRLLCGVDGRLIGPDGSEQPWDGESVGELEVRGPWITSSYYANGSESEDEIAEMAAKFDDGWLRTGDVGSLTEDAFLVLTDRAKDVIKSGGEWISSVDLENQIMSHPDVVEASVVGVPDEKWDERPLATVVLKEGSGVTCSDLRKHLEDKVARWQLPEHWALIDEVPKTSVGKFDKKVLRQRYADGELEVQDIR</sequence>
<evidence type="ECO:0000259" key="2">
    <source>
        <dbReference type="Pfam" id="PF00501"/>
    </source>
</evidence>
<name>A0ABT6C7H2_9MICO</name>
<dbReference type="InterPro" id="IPR050237">
    <property type="entry name" value="ATP-dep_AMP-bd_enzyme"/>
</dbReference>
<dbReference type="GO" id="GO:0016874">
    <property type="term" value="F:ligase activity"/>
    <property type="evidence" value="ECO:0007669"/>
    <property type="project" value="UniProtKB-KW"/>
</dbReference>
<dbReference type="SUPFAM" id="SSF56801">
    <property type="entry name" value="Acetyl-CoA synthetase-like"/>
    <property type="match status" value="1"/>
</dbReference>
<organism evidence="4 5">
    <name type="scientific">Luteipulveratus flavus</name>
    <dbReference type="NCBI Taxonomy" id="3031728"/>
    <lineage>
        <taxon>Bacteria</taxon>
        <taxon>Bacillati</taxon>
        <taxon>Actinomycetota</taxon>
        <taxon>Actinomycetes</taxon>
        <taxon>Micrococcales</taxon>
        <taxon>Dermacoccaceae</taxon>
        <taxon>Luteipulveratus</taxon>
    </lineage>
</organism>
<evidence type="ECO:0000313" key="4">
    <source>
        <dbReference type="EMBL" id="MDF8264886.1"/>
    </source>
</evidence>
<dbReference type="InterPro" id="IPR042099">
    <property type="entry name" value="ANL_N_sf"/>
</dbReference>
<feature type="signal peptide" evidence="1">
    <location>
        <begin position="1"/>
        <end position="24"/>
    </location>
</feature>
<dbReference type="RefSeq" id="WP_277192262.1">
    <property type="nucleotide sequence ID" value="NZ_JAROAV010000028.1"/>
</dbReference>
<feature type="domain" description="AMP-binding enzyme C-terminal" evidence="3">
    <location>
        <begin position="461"/>
        <end position="535"/>
    </location>
</feature>
<dbReference type="Pfam" id="PF13193">
    <property type="entry name" value="AMP-binding_C"/>
    <property type="match status" value="1"/>
</dbReference>
<keyword evidence="1" id="KW-0732">Signal</keyword>
<keyword evidence="5" id="KW-1185">Reference proteome</keyword>
<evidence type="ECO:0000256" key="1">
    <source>
        <dbReference type="SAM" id="SignalP"/>
    </source>
</evidence>
<feature type="chain" id="PRO_5046118078" evidence="1">
    <location>
        <begin position="25"/>
        <end position="556"/>
    </location>
</feature>
<dbReference type="NCBIfam" id="NF004837">
    <property type="entry name" value="PRK06187.1"/>
    <property type="match status" value="1"/>
</dbReference>
<reference evidence="4 5" key="1">
    <citation type="submission" date="2023-03" db="EMBL/GenBank/DDBJ databases">
        <title>YIM 133296 draft genome.</title>
        <authorList>
            <person name="Xiong L."/>
        </authorList>
    </citation>
    <scope>NUCLEOTIDE SEQUENCE [LARGE SCALE GENOMIC DNA]</scope>
    <source>
        <strain evidence="4 5">YIM 133296</strain>
    </source>
</reference>
<dbReference type="Pfam" id="PF00501">
    <property type="entry name" value="AMP-binding"/>
    <property type="match status" value="1"/>
</dbReference>
<dbReference type="InterPro" id="IPR045851">
    <property type="entry name" value="AMP-bd_C_sf"/>
</dbReference>
<dbReference type="Gene3D" id="3.30.300.30">
    <property type="match status" value="1"/>
</dbReference>
<accession>A0ABT6C7H2</accession>
<comment type="caution">
    <text evidence="4">The sequence shown here is derived from an EMBL/GenBank/DDBJ whole genome shotgun (WGS) entry which is preliminary data.</text>
</comment>
<dbReference type="CDD" id="cd12119">
    <property type="entry name" value="ttLC_FACS_AlkK_like"/>
    <property type="match status" value="1"/>
</dbReference>
<dbReference type="Gene3D" id="3.40.50.12780">
    <property type="entry name" value="N-terminal domain of ligase-like"/>
    <property type="match status" value="1"/>
</dbReference>